<dbReference type="CDD" id="cd00586">
    <property type="entry name" value="4HBT"/>
    <property type="match status" value="1"/>
</dbReference>
<keyword evidence="7 11" id="KW-0276">Fatty acid metabolism</keyword>
<dbReference type="GO" id="GO:0009507">
    <property type="term" value="C:chloroplast"/>
    <property type="evidence" value="ECO:0007669"/>
    <property type="project" value="UniProtKB-SubCell"/>
</dbReference>
<dbReference type="GO" id="GO:0016297">
    <property type="term" value="F:fatty acyl-[ACP] hydrolase activity"/>
    <property type="evidence" value="ECO:0007669"/>
    <property type="project" value="InterPro"/>
</dbReference>
<dbReference type="SUPFAM" id="SSF54637">
    <property type="entry name" value="Thioesterase/thiol ester dehydrase-isomerase"/>
    <property type="match status" value="2"/>
</dbReference>
<keyword evidence="6 11" id="KW-0378">Hydrolase</keyword>
<keyword evidence="3 11" id="KW-0444">Lipid biosynthesis</keyword>
<keyword evidence="8" id="KW-0809">Transit peptide</keyword>
<dbReference type="Pfam" id="PF20791">
    <property type="entry name" value="Acyl-ACP_TE_C"/>
    <property type="match status" value="1"/>
</dbReference>
<dbReference type="InterPro" id="IPR045023">
    <property type="entry name" value="FATA/B"/>
</dbReference>
<dbReference type="InterPro" id="IPR049427">
    <property type="entry name" value="Acyl-ACP_TE_C"/>
</dbReference>
<dbReference type="InterPro" id="IPR002864">
    <property type="entry name" value="Acyl-ACP_thioesterase_NHD"/>
</dbReference>
<dbReference type="Pfam" id="PF01643">
    <property type="entry name" value="Acyl-ACP_TE"/>
    <property type="match status" value="1"/>
</dbReference>
<dbReference type="PANTHER" id="PTHR31727">
    <property type="entry name" value="OLEOYL-ACYL CARRIER PROTEIN THIOESTERASE 1, CHLOROPLASTIC"/>
    <property type="match status" value="1"/>
</dbReference>
<evidence type="ECO:0000313" key="14">
    <source>
        <dbReference type="EMBL" id="OIW15151.1"/>
    </source>
</evidence>
<evidence type="ECO:0000259" key="12">
    <source>
        <dbReference type="Pfam" id="PF01643"/>
    </source>
</evidence>
<dbReference type="STRING" id="3871.A0A1J7HQR5"/>
<dbReference type="InterPro" id="IPR029069">
    <property type="entry name" value="HotDog_dom_sf"/>
</dbReference>
<keyword evidence="9 11" id="KW-0443">Lipid metabolism</keyword>
<dbReference type="AlphaFoldDB" id="A0A1J7HQR5"/>
<accession>A0A1J7HQR5</accession>
<feature type="domain" description="Acyl-ACP thioesterase N-terminal hotdog" evidence="12">
    <location>
        <begin position="89"/>
        <end position="222"/>
    </location>
</feature>
<dbReference type="OMA" id="QTTLHCE"/>
<evidence type="ECO:0000256" key="6">
    <source>
        <dbReference type="ARBA" id="ARBA00022801"/>
    </source>
</evidence>
<comment type="similarity">
    <text evidence="2 11">Belongs to the acyl-ACP thioesterase family.</text>
</comment>
<evidence type="ECO:0000256" key="9">
    <source>
        <dbReference type="ARBA" id="ARBA00023098"/>
    </source>
</evidence>
<proteinExistence type="inferred from homology"/>
<organism evidence="14 15">
    <name type="scientific">Lupinus angustifolius</name>
    <name type="common">Narrow-leaved blue lupine</name>
    <dbReference type="NCBI Taxonomy" id="3871"/>
    <lineage>
        <taxon>Eukaryota</taxon>
        <taxon>Viridiplantae</taxon>
        <taxon>Streptophyta</taxon>
        <taxon>Embryophyta</taxon>
        <taxon>Tracheophyta</taxon>
        <taxon>Spermatophyta</taxon>
        <taxon>Magnoliopsida</taxon>
        <taxon>eudicotyledons</taxon>
        <taxon>Gunneridae</taxon>
        <taxon>Pentapetalae</taxon>
        <taxon>rosids</taxon>
        <taxon>fabids</taxon>
        <taxon>Fabales</taxon>
        <taxon>Fabaceae</taxon>
        <taxon>Papilionoideae</taxon>
        <taxon>50 kb inversion clade</taxon>
        <taxon>genistoids sensu lato</taxon>
        <taxon>core genistoids</taxon>
        <taxon>Genisteae</taxon>
        <taxon>Lupinus</taxon>
    </lineage>
</organism>
<dbReference type="EC" id="3.1.2.-" evidence="11"/>
<evidence type="ECO:0000256" key="3">
    <source>
        <dbReference type="ARBA" id="ARBA00022516"/>
    </source>
</evidence>
<name>A0A1J7HQR5_LUPAN</name>
<evidence type="ECO:0000256" key="11">
    <source>
        <dbReference type="RuleBase" id="RU363096"/>
    </source>
</evidence>
<evidence type="ECO:0000256" key="7">
    <source>
        <dbReference type="ARBA" id="ARBA00022832"/>
    </source>
</evidence>
<feature type="domain" description="Acyl-ACP thioesterase-like C-terminal" evidence="13">
    <location>
        <begin position="246"/>
        <end position="353"/>
    </location>
</feature>
<evidence type="ECO:0000256" key="8">
    <source>
        <dbReference type="ARBA" id="ARBA00022946"/>
    </source>
</evidence>
<sequence length="367" mass="41922">MYFNFACSYTYKFIMGLLAIAATSNFHVTLASPYYGAKGTKFGGVPMNLGGLKSKKLSSGYMQVKIKAQQAPSKINGTIVTTSIREDLVSRQNFSIKSYEIDADRKISIQALMNYFQETVIHHYKANRFHCDDFGSTPEMLKQNLICVTIRMKVVIYQYPTWGDDVQVETWISASGKIGLRMNWHLVDCKTGEILVRASSVCVMMNKLTRRVSKIPDEVRRELEPQFLSPLNLDDRKDLPRLHHNAADYISNSFSPRWSDLDVNQHVNNVKYIEWILESVPLSIMESHELSSMTLEYKRECGKKNKLQSLIAISSADEDGCNLGHNNGHLIECNHLLQLEDGVEIMRGKTEWRPKLVHNFDIMNLVM</sequence>
<dbReference type="GO" id="GO:0000036">
    <property type="term" value="F:acyl carrier activity"/>
    <property type="evidence" value="ECO:0007669"/>
    <property type="project" value="TreeGrafter"/>
</dbReference>
<evidence type="ECO:0000256" key="4">
    <source>
        <dbReference type="ARBA" id="ARBA00022528"/>
    </source>
</evidence>
<evidence type="ECO:0000256" key="5">
    <source>
        <dbReference type="ARBA" id="ARBA00022640"/>
    </source>
</evidence>
<comment type="subcellular location">
    <subcellularLocation>
        <location evidence="1 11">Plastid</location>
        <location evidence="1 11">Chloroplast</location>
    </subcellularLocation>
</comment>
<dbReference type="Proteomes" id="UP000188354">
    <property type="component" value="Chromosome LG03"/>
</dbReference>
<dbReference type="FunFam" id="3.10.129.10:FF:000014">
    <property type="entry name" value="Acyl-[acyl-carrier-protein] hydrolase"/>
    <property type="match status" value="1"/>
</dbReference>
<dbReference type="Gene3D" id="3.10.129.10">
    <property type="entry name" value="Hotdog Thioesterase"/>
    <property type="match status" value="1"/>
</dbReference>
<evidence type="ECO:0000259" key="13">
    <source>
        <dbReference type="Pfam" id="PF20791"/>
    </source>
</evidence>
<evidence type="ECO:0000313" key="15">
    <source>
        <dbReference type="Proteomes" id="UP000188354"/>
    </source>
</evidence>
<keyword evidence="4 11" id="KW-0150">Chloroplast</keyword>
<gene>
    <name evidence="14" type="ORF">TanjilG_14150</name>
</gene>
<dbReference type="PANTHER" id="PTHR31727:SF9">
    <property type="entry name" value="ACYL-[ACYL-CARRIER-PROTEIN] HYDROLASE"/>
    <property type="match status" value="1"/>
</dbReference>
<keyword evidence="15" id="KW-1185">Reference proteome</keyword>
<protein>
    <recommendedName>
        <fullName evidence="11">Acyl-[acyl-carrier-protein] hydrolase</fullName>
        <ecNumber evidence="11">3.1.2.-</ecNumber>
    </recommendedName>
</protein>
<dbReference type="EMBL" id="CM007363">
    <property type="protein sequence ID" value="OIW15151.1"/>
    <property type="molecule type" value="Genomic_DNA"/>
</dbReference>
<keyword evidence="5 11" id="KW-0934">Plastid</keyword>
<evidence type="ECO:0000256" key="10">
    <source>
        <dbReference type="ARBA" id="ARBA00023160"/>
    </source>
</evidence>
<reference evidence="14 15" key="1">
    <citation type="journal article" date="2017" name="Plant Biotechnol. J.">
        <title>A comprehensive draft genome sequence for lupin (Lupinus angustifolius), an emerging health food: insights into plant-microbe interactions and legume evolution.</title>
        <authorList>
            <person name="Hane J.K."/>
            <person name="Ming Y."/>
            <person name="Kamphuis L.G."/>
            <person name="Nelson M.N."/>
            <person name="Garg G."/>
            <person name="Atkins C.A."/>
            <person name="Bayer P.E."/>
            <person name="Bravo A."/>
            <person name="Bringans S."/>
            <person name="Cannon S."/>
            <person name="Edwards D."/>
            <person name="Foley R."/>
            <person name="Gao L.L."/>
            <person name="Harrison M.J."/>
            <person name="Huang W."/>
            <person name="Hurgobin B."/>
            <person name="Li S."/>
            <person name="Liu C.W."/>
            <person name="McGrath A."/>
            <person name="Morahan G."/>
            <person name="Murray J."/>
            <person name="Weller J."/>
            <person name="Jian J."/>
            <person name="Singh K.B."/>
        </authorList>
    </citation>
    <scope>NUCLEOTIDE SEQUENCE [LARGE SCALE GENOMIC DNA]</scope>
    <source>
        <strain evidence="15">cv. Tanjil</strain>
        <tissue evidence="14">Whole plant</tissue>
    </source>
</reference>
<evidence type="ECO:0000256" key="2">
    <source>
        <dbReference type="ARBA" id="ARBA00006500"/>
    </source>
</evidence>
<keyword evidence="10 11" id="KW-0275">Fatty acid biosynthesis</keyword>
<comment type="function">
    <text evidence="11">Plays an essential role in chain termination during de novo fatty acid synthesis.</text>
</comment>
<evidence type="ECO:0000256" key="1">
    <source>
        <dbReference type="ARBA" id="ARBA00004229"/>
    </source>
</evidence>
<dbReference type="Gramene" id="OIW15151">
    <property type="protein sequence ID" value="OIW15151"/>
    <property type="gene ID" value="TanjilG_14150"/>
</dbReference>